<dbReference type="PANTHER" id="PTHR43265">
    <property type="entry name" value="ESTERASE ESTD"/>
    <property type="match status" value="1"/>
</dbReference>
<dbReference type="GO" id="GO:0008236">
    <property type="term" value="F:serine-type peptidase activity"/>
    <property type="evidence" value="ECO:0007669"/>
    <property type="project" value="InterPro"/>
</dbReference>
<evidence type="ECO:0000259" key="1">
    <source>
        <dbReference type="Pfam" id="PF00326"/>
    </source>
</evidence>
<dbReference type="GO" id="GO:0052689">
    <property type="term" value="F:carboxylic ester hydrolase activity"/>
    <property type="evidence" value="ECO:0007669"/>
    <property type="project" value="TreeGrafter"/>
</dbReference>
<dbReference type="GO" id="GO:0006508">
    <property type="term" value="P:proteolysis"/>
    <property type="evidence" value="ECO:0007669"/>
    <property type="project" value="InterPro"/>
</dbReference>
<comment type="caution">
    <text evidence="2">The sequence shown here is derived from an EMBL/GenBank/DDBJ whole genome shotgun (WGS) entry which is preliminary data.</text>
</comment>
<organism evidence="2 3">
    <name type="scientific">Pseudopedobacter saltans</name>
    <dbReference type="NCBI Taxonomy" id="151895"/>
    <lineage>
        <taxon>Bacteria</taxon>
        <taxon>Pseudomonadati</taxon>
        <taxon>Bacteroidota</taxon>
        <taxon>Sphingobacteriia</taxon>
        <taxon>Sphingobacteriales</taxon>
        <taxon>Sphingobacteriaceae</taxon>
        <taxon>Pseudopedobacter</taxon>
    </lineage>
</organism>
<accession>A0A2W5GSD3</accession>
<name>A0A2W5GSD3_9SPHI</name>
<sequence length="236" mass="26426">TLEDFAEDATSAVQYLRTRKDIGKIGILGHGEGASIAMQSYSMKSNIDFLVFLASSGLRGDNLFEMQSSRSNSVNFIPNVSPELLRITTRIAREIPQWSHGLPRIKEALFDTIKRFNPILPDRTVMKLEERITEKLTPECYSLIRFDPADYLPTITCPLLALQGAKDSEIPPSESLASIKNLTSQSTKVTIKELPDLNHNFQESTTGKAKEYSHISQTISPIVMQTILDWLKANNL</sequence>
<dbReference type="InterPro" id="IPR001375">
    <property type="entry name" value="Peptidase_S9_cat"/>
</dbReference>
<reference evidence="2 3" key="1">
    <citation type="submission" date="2017-11" db="EMBL/GenBank/DDBJ databases">
        <title>Infants hospitalized years apart are colonized by the same room-sourced microbial strains.</title>
        <authorList>
            <person name="Brooks B."/>
            <person name="Olm M.R."/>
            <person name="Firek B.A."/>
            <person name="Baker R."/>
            <person name="Thomas B.C."/>
            <person name="Morowitz M.J."/>
            <person name="Banfield J.F."/>
        </authorList>
    </citation>
    <scope>NUCLEOTIDE SEQUENCE [LARGE SCALE GENOMIC DNA]</scope>
    <source>
        <strain evidence="2">S2_009_000_R2_76</strain>
    </source>
</reference>
<dbReference type="SUPFAM" id="SSF53474">
    <property type="entry name" value="alpha/beta-Hydrolases"/>
    <property type="match status" value="1"/>
</dbReference>
<dbReference type="InterPro" id="IPR029058">
    <property type="entry name" value="AB_hydrolase_fold"/>
</dbReference>
<feature type="non-terminal residue" evidence="2">
    <location>
        <position position="1"/>
    </location>
</feature>
<dbReference type="InterPro" id="IPR053145">
    <property type="entry name" value="AB_hydrolase_Est10"/>
</dbReference>
<dbReference type="Gene3D" id="3.40.50.1820">
    <property type="entry name" value="alpha/beta hydrolase"/>
    <property type="match status" value="1"/>
</dbReference>
<dbReference type="Pfam" id="PF00326">
    <property type="entry name" value="Peptidase_S9"/>
    <property type="match status" value="1"/>
</dbReference>
<dbReference type="PANTHER" id="PTHR43265:SF1">
    <property type="entry name" value="ESTERASE ESTD"/>
    <property type="match status" value="1"/>
</dbReference>
<evidence type="ECO:0000313" key="2">
    <source>
        <dbReference type="EMBL" id="PZP44929.1"/>
    </source>
</evidence>
<gene>
    <name evidence="2" type="ORF">DI598_13945</name>
</gene>
<protein>
    <recommendedName>
        <fullName evidence="1">Peptidase S9 prolyl oligopeptidase catalytic domain-containing protein</fullName>
    </recommendedName>
</protein>
<dbReference type="Proteomes" id="UP000249645">
    <property type="component" value="Unassembled WGS sequence"/>
</dbReference>
<feature type="domain" description="Peptidase S9 prolyl oligopeptidase catalytic" evidence="1">
    <location>
        <begin position="130"/>
        <end position="215"/>
    </location>
</feature>
<proteinExistence type="predicted"/>
<dbReference type="AlphaFoldDB" id="A0A2W5GSD3"/>
<evidence type="ECO:0000313" key="3">
    <source>
        <dbReference type="Proteomes" id="UP000249645"/>
    </source>
</evidence>
<dbReference type="EMBL" id="QFOI01000292">
    <property type="protein sequence ID" value="PZP44929.1"/>
    <property type="molecule type" value="Genomic_DNA"/>
</dbReference>